<feature type="domain" description="5'-Nucleotidase C-terminal" evidence="8">
    <location>
        <begin position="92"/>
        <end position="264"/>
    </location>
</feature>
<comment type="caution">
    <text evidence="9">The sequence shown here is derived from an EMBL/GenBank/DDBJ whole genome shotgun (WGS) entry which is preliminary data.</text>
</comment>
<dbReference type="InterPro" id="IPR006179">
    <property type="entry name" value="5_nucleotidase/apyrase"/>
</dbReference>
<name>A0A433U397_ELYCH</name>
<keyword evidence="6 7" id="KW-0378">Hydrolase</keyword>
<evidence type="ECO:0000256" key="5">
    <source>
        <dbReference type="ARBA" id="ARBA00022741"/>
    </source>
</evidence>
<dbReference type="InterPro" id="IPR008334">
    <property type="entry name" value="5'-Nucleotdase_C"/>
</dbReference>
<reference evidence="9 10" key="1">
    <citation type="submission" date="2019-01" db="EMBL/GenBank/DDBJ databases">
        <title>A draft genome assembly of the solar-powered sea slug Elysia chlorotica.</title>
        <authorList>
            <person name="Cai H."/>
            <person name="Li Q."/>
            <person name="Fang X."/>
            <person name="Li J."/>
            <person name="Curtis N.E."/>
            <person name="Altenburger A."/>
            <person name="Shibata T."/>
            <person name="Feng M."/>
            <person name="Maeda T."/>
            <person name="Schwartz J.A."/>
            <person name="Shigenobu S."/>
            <person name="Lundholm N."/>
            <person name="Nishiyama T."/>
            <person name="Yang H."/>
            <person name="Hasebe M."/>
            <person name="Li S."/>
            <person name="Pierce S.K."/>
            <person name="Wang J."/>
        </authorList>
    </citation>
    <scope>NUCLEOTIDE SEQUENCE [LARGE SCALE GENOMIC DNA]</scope>
    <source>
        <strain evidence="9">EC2010</strain>
        <tissue evidence="9">Whole organism of an adult</tissue>
    </source>
</reference>
<dbReference type="EC" id="3.1.3.5" evidence="3"/>
<dbReference type="InterPro" id="IPR029052">
    <property type="entry name" value="Metallo-depent_PP-like"/>
</dbReference>
<evidence type="ECO:0000313" key="9">
    <source>
        <dbReference type="EMBL" id="RUS88273.1"/>
    </source>
</evidence>
<evidence type="ECO:0000256" key="1">
    <source>
        <dbReference type="ARBA" id="ARBA00000815"/>
    </source>
</evidence>
<evidence type="ECO:0000256" key="6">
    <source>
        <dbReference type="ARBA" id="ARBA00022801"/>
    </source>
</evidence>
<sequence length="393" mass="42824">TGDAPSNDDPLGAYPFVVQSSASGETVLVVQDYAFGKYLGSLHVTFDSDGKVTNYSGNPILLDASVPKDDKMERVVQSLVPEIRAIESQPVGSSHVFLEGDFHVCRVQECNLGNLVTDAMLEQNLRHSDSRYWSDVSIAMMNSGGIRSSIDKGSITVGDAIKVHPFRDTVDIVELRGATVLKILEHGASMWSDQLDRLFGGFMQVAGMRIVYDMTQAKGSRVVDVQMMCSKCDIPQFEPLNEKEVYQIVMNNYLSNGGHGYTMIPEEAVGRHLVEKGDFDTLLDHIEQKSPLVQGLEGRIRFIQDIMADSLFSTLAQNNYFQQCGDESQNFTANSITGTATDSYNGTATDLSYGTATALANTGGSPGSAVGPIASWTLRVLALLTIALLIHRY</sequence>
<dbReference type="AlphaFoldDB" id="A0A433U397"/>
<evidence type="ECO:0000256" key="7">
    <source>
        <dbReference type="RuleBase" id="RU362119"/>
    </source>
</evidence>
<organism evidence="9 10">
    <name type="scientific">Elysia chlorotica</name>
    <name type="common">Eastern emerald elysia</name>
    <name type="synonym">Sea slug</name>
    <dbReference type="NCBI Taxonomy" id="188477"/>
    <lineage>
        <taxon>Eukaryota</taxon>
        <taxon>Metazoa</taxon>
        <taxon>Spiralia</taxon>
        <taxon>Lophotrochozoa</taxon>
        <taxon>Mollusca</taxon>
        <taxon>Gastropoda</taxon>
        <taxon>Heterobranchia</taxon>
        <taxon>Euthyneura</taxon>
        <taxon>Panpulmonata</taxon>
        <taxon>Sacoglossa</taxon>
        <taxon>Placobranchoidea</taxon>
        <taxon>Plakobranchidae</taxon>
        <taxon>Elysia</taxon>
    </lineage>
</organism>
<evidence type="ECO:0000256" key="3">
    <source>
        <dbReference type="ARBA" id="ARBA00012643"/>
    </source>
</evidence>
<dbReference type="PANTHER" id="PTHR11575:SF24">
    <property type="entry name" value="5'-NUCLEOTIDASE"/>
    <property type="match status" value="1"/>
</dbReference>
<comment type="catalytic activity">
    <reaction evidence="1">
        <text>a ribonucleoside 5'-phosphate + H2O = a ribonucleoside + phosphate</text>
        <dbReference type="Rhea" id="RHEA:12484"/>
        <dbReference type="ChEBI" id="CHEBI:15377"/>
        <dbReference type="ChEBI" id="CHEBI:18254"/>
        <dbReference type="ChEBI" id="CHEBI:43474"/>
        <dbReference type="ChEBI" id="CHEBI:58043"/>
        <dbReference type="EC" id="3.1.3.5"/>
    </reaction>
</comment>
<keyword evidence="10" id="KW-1185">Reference proteome</keyword>
<evidence type="ECO:0000256" key="4">
    <source>
        <dbReference type="ARBA" id="ARBA00022723"/>
    </source>
</evidence>
<dbReference type="PANTHER" id="PTHR11575">
    <property type="entry name" value="5'-NUCLEOTIDASE-RELATED"/>
    <property type="match status" value="1"/>
</dbReference>
<dbReference type="EMBL" id="RQTK01000088">
    <property type="protein sequence ID" value="RUS88273.1"/>
    <property type="molecule type" value="Genomic_DNA"/>
</dbReference>
<dbReference type="OrthoDB" id="7722975at2759"/>
<evidence type="ECO:0000313" key="10">
    <source>
        <dbReference type="Proteomes" id="UP000271974"/>
    </source>
</evidence>
<dbReference type="Gene3D" id="3.90.780.10">
    <property type="entry name" value="5'-Nucleotidase, C-terminal domain"/>
    <property type="match status" value="1"/>
</dbReference>
<accession>A0A433U397</accession>
<proteinExistence type="inferred from homology"/>
<dbReference type="PRINTS" id="PR01607">
    <property type="entry name" value="APYRASEFAMLY"/>
</dbReference>
<protein>
    <recommendedName>
        <fullName evidence="3">5'-nucleotidase</fullName>
        <ecNumber evidence="3">3.1.3.5</ecNumber>
    </recommendedName>
</protein>
<dbReference type="STRING" id="188477.A0A433U397"/>
<dbReference type="Proteomes" id="UP000271974">
    <property type="component" value="Unassembled WGS sequence"/>
</dbReference>
<gene>
    <name evidence="9" type="ORF">EGW08_003975</name>
</gene>
<dbReference type="SUPFAM" id="SSF55816">
    <property type="entry name" value="5'-nucleotidase (syn. UDP-sugar hydrolase), C-terminal domain"/>
    <property type="match status" value="1"/>
</dbReference>
<dbReference type="InterPro" id="IPR036907">
    <property type="entry name" value="5'-Nucleotdase_C_sf"/>
</dbReference>
<dbReference type="GO" id="GO:0046872">
    <property type="term" value="F:metal ion binding"/>
    <property type="evidence" value="ECO:0007669"/>
    <property type="project" value="UniProtKB-KW"/>
</dbReference>
<dbReference type="GO" id="GO:0008253">
    <property type="term" value="F:5'-nucleotidase activity"/>
    <property type="evidence" value="ECO:0007669"/>
    <property type="project" value="UniProtKB-EC"/>
</dbReference>
<dbReference type="GO" id="GO:0000166">
    <property type="term" value="F:nucleotide binding"/>
    <property type="evidence" value="ECO:0007669"/>
    <property type="project" value="UniProtKB-KW"/>
</dbReference>
<keyword evidence="5 7" id="KW-0547">Nucleotide-binding</keyword>
<comment type="similarity">
    <text evidence="2 7">Belongs to the 5'-nucleotidase family.</text>
</comment>
<dbReference type="FunFam" id="3.90.780.10:FF:000001">
    <property type="entry name" value="NT5E isoform 3"/>
    <property type="match status" value="1"/>
</dbReference>
<keyword evidence="4" id="KW-0479">Metal-binding</keyword>
<evidence type="ECO:0000259" key="8">
    <source>
        <dbReference type="Pfam" id="PF02872"/>
    </source>
</evidence>
<dbReference type="GO" id="GO:0005886">
    <property type="term" value="C:plasma membrane"/>
    <property type="evidence" value="ECO:0007669"/>
    <property type="project" value="TreeGrafter"/>
</dbReference>
<dbReference type="SUPFAM" id="SSF56300">
    <property type="entry name" value="Metallo-dependent phosphatases"/>
    <property type="match status" value="1"/>
</dbReference>
<dbReference type="Pfam" id="PF02872">
    <property type="entry name" value="5_nucleotid_C"/>
    <property type="match status" value="1"/>
</dbReference>
<dbReference type="Gene3D" id="3.60.21.10">
    <property type="match status" value="1"/>
</dbReference>
<dbReference type="GO" id="GO:0006196">
    <property type="term" value="P:AMP catabolic process"/>
    <property type="evidence" value="ECO:0007669"/>
    <property type="project" value="TreeGrafter"/>
</dbReference>
<feature type="non-terminal residue" evidence="9">
    <location>
        <position position="1"/>
    </location>
</feature>
<evidence type="ECO:0000256" key="2">
    <source>
        <dbReference type="ARBA" id="ARBA00006654"/>
    </source>
</evidence>